<accession>A0ABX9A7D9</accession>
<name>A0ABX9A7D9_9SPHN</name>
<protein>
    <recommendedName>
        <fullName evidence="3">DUF5666 domain-containing protein</fullName>
    </recommendedName>
</protein>
<reference evidence="1 2" key="1">
    <citation type="submission" date="2021-08" db="EMBL/GenBank/DDBJ databases">
        <title>Comparative Genomics Analysis of the Genus Qipengyuania Reveals Extensive Genetic Diversity and Metabolic Versatility, Including the Description of Fifteen Novel Species.</title>
        <authorList>
            <person name="Liu Y."/>
        </authorList>
    </citation>
    <scope>NUCLEOTIDE SEQUENCE [LARGE SCALE GENOMIC DNA]</scope>
    <source>
        <strain evidence="1 2">1NDH1</strain>
    </source>
</reference>
<evidence type="ECO:0000313" key="2">
    <source>
        <dbReference type="Proteomes" id="UP000824321"/>
    </source>
</evidence>
<sequence length="100" mass="10380">MLIALLVIGYGLFWVMTAEPQPAKQITGTVESFGMAASYNGNSPLARVRLVDGSTRDVPIDSNIQQGCEIGAKIGLVQTGMNIEVAPGGCHASSVTGTDN</sequence>
<evidence type="ECO:0000313" key="1">
    <source>
        <dbReference type="EMBL" id="QZD95707.1"/>
    </source>
</evidence>
<dbReference type="EMBL" id="CP081294">
    <property type="protein sequence ID" value="QZD95707.1"/>
    <property type="molecule type" value="Genomic_DNA"/>
</dbReference>
<dbReference type="RefSeq" id="WP_221431436.1">
    <property type="nucleotide sequence ID" value="NZ_CP081294.1"/>
</dbReference>
<gene>
    <name evidence="1" type="ORF">K3136_02980</name>
</gene>
<dbReference type="Proteomes" id="UP000824321">
    <property type="component" value="Chromosome"/>
</dbReference>
<keyword evidence="2" id="KW-1185">Reference proteome</keyword>
<proteinExistence type="predicted"/>
<organism evidence="1 2">
    <name type="scientific">Qipengyuania gelatinilytica</name>
    <dbReference type="NCBI Taxonomy" id="2867231"/>
    <lineage>
        <taxon>Bacteria</taxon>
        <taxon>Pseudomonadati</taxon>
        <taxon>Pseudomonadota</taxon>
        <taxon>Alphaproteobacteria</taxon>
        <taxon>Sphingomonadales</taxon>
        <taxon>Erythrobacteraceae</taxon>
        <taxon>Qipengyuania</taxon>
    </lineage>
</organism>
<evidence type="ECO:0008006" key="3">
    <source>
        <dbReference type="Google" id="ProtNLM"/>
    </source>
</evidence>